<dbReference type="Pfam" id="PF08721">
    <property type="entry name" value="Tn7_Tnp_TnsA_C"/>
    <property type="match status" value="1"/>
</dbReference>
<dbReference type="SUPFAM" id="SSF52980">
    <property type="entry name" value="Restriction endonuclease-like"/>
    <property type="match status" value="1"/>
</dbReference>
<dbReference type="Pfam" id="PF08722">
    <property type="entry name" value="Tn7_TnsA-like_N"/>
    <property type="match status" value="1"/>
</dbReference>
<dbReference type="InterPro" id="IPR014833">
    <property type="entry name" value="TnsA_N"/>
</dbReference>
<dbReference type="RefSeq" id="WP_377335779.1">
    <property type="nucleotide sequence ID" value="NZ_JBHSGB010000016.1"/>
</dbReference>
<name>A0ABV9JQW4_9GAMM</name>
<feature type="domain" description="TnsA endonuclease C-terminal" evidence="1">
    <location>
        <begin position="167"/>
        <end position="246"/>
    </location>
</feature>
<keyword evidence="4" id="KW-1185">Reference proteome</keyword>
<dbReference type="InterPro" id="IPR036390">
    <property type="entry name" value="WH_DNA-bd_sf"/>
</dbReference>
<dbReference type="Gene3D" id="1.10.10.10">
    <property type="entry name" value="Winged helix-like DNA-binding domain superfamily/Winged helix DNA-binding domain"/>
    <property type="match status" value="1"/>
</dbReference>
<dbReference type="InterPro" id="IPR011335">
    <property type="entry name" value="Restrct_endonuc-II-like"/>
</dbReference>
<gene>
    <name evidence="3" type="ORF">ACFO3I_16325</name>
</gene>
<evidence type="ECO:0000259" key="2">
    <source>
        <dbReference type="Pfam" id="PF08722"/>
    </source>
</evidence>
<reference evidence="4" key="1">
    <citation type="journal article" date="2019" name="Int. J. Syst. Evol. Microbiol.">
        <title>The Global Catalogue of Microorganisms (GCM) 10K type strain sequencing project: providing services to taxonomists for standard genome sequencing and annotation.</title>
        <authorList>
            <consortium name="The Broad Institute Genomics Platform"/>
            <consortium name="The Broad Institute Genome Sequencing Center for Infectious Disease"/>
            <person name="Wu L."/>
            <person name="Ma J."/>
        </authorList>
    </citation>
    <scope>NUCLEOTIDE SEQUENCE [LARGE SCALE GENOMIC DNA]</scope>
    <source>
        <strain evidence="4">DT28</strain>
    </source>
</reference>
<evidence type="ECO:0000313" key="3">
    <source>
        <dbReference type="EMBL" id="MFC4656587.1"/>
    </source>
</evidence>
<accession>A0ABV9JQW4</accession>
<dbReference type="CDD" id="cd22362">
    <property type="entry name" value="TnsA_endonuclease-like"/>
    <property type="match status" value="1"/>
</dbReference>
<keyword evidence="3" id="KW-0540">Nuclease</keyword>
<dbReference type="Proteomes" id="UP001595962">
    <property type="component" value="Unassembled WGS sequence"/>
</dbReference>
<evidence type="ECO:0000259" key="1">
    <source>
        <dbReference type="Pfam" id="PF08721"/>
    </source>
</evidence>
<dbReference type="Gene3D" id="3.40.1350.10">
    <property type="match status" value="1"/>
</dbReference>
<dbReference type="InterPro" id="IPR011856">
    <property type="entry name" value="tRNA_endonuc-like_dom_sf"/>
</dbReference>
<dbReference type="EMBL" id="JBHSGB010000016">
    <property type="protein sequence ID" value="MFC4656587.1"/>
    <property type="molecule type" value="Genomic_DNA"/>
</dbReference>
<dbReference type="SUPFAM" id="SSF46785">
    <property type="entry name" value="Winged helix' DNA-binding domain"/>
    <property type="match status" value="1"/>
</dbReference>
<dbReference type="InterPro" id="IPR036388">
    <property type="entry name" value="WH-like_DNA-bd_sf"/>
</dbReference>
<evidence type="ECO:0000313" key="4">
    <source>
        <dbReference type="Proteomes" id="UP001595962"/>
    </source>
</evidence>
<organism evidence="3 4">
    <name type="scientific">Rheinheimera marina</name>
    <dbReference type="NCBI Taxonomy" id="1774958"/>
    <lineage>
        <taxon>Bacteria</taxon>
        <taxon>Pseudomonadati</taxon>
        <taxon>Pseudomonadota</taxon>
        <taxon>Gammaproteobacteria</taxon>
        <taxon>Chromatiales</taxon>
        <taxon>Chromatiaceae</taxon>
        <taxon>Rheinheimera</taxon>
    </lineage>
</organism>
<dbReference type="GO" id="GO:0004519">
    <property type="term" value="F:endonuclease activity"/>
    <property type="evidence" value="ECO:0007669"/>
    <property type="project" value="UniProtKB-KW"/>
</dbReference>
<keyword evidence="3" id="KW-0378">Hydrolase</keyword>
<proteinExistence type="predicted"/>
<sequence length="275" mass="32187">MAGSYKGLSDQQIQKRIKEGRGQGEGRSYTPWIQTWDVSSLGRSHRIFGNRSRRLHHLLSDLELAIFLTLDWQHSVLDIREQFPLRVEDTTRLADELGISHAVFKGTPQVLSSDFLVTFDRQTQPLMAFQAKYSSDLSKPEVIERLQLEKRYWEDKQIPWAIITEKEISKEVVMNIQWLYPAESEKFAEDELHHQFQLFQTQFGKQPNDSIIKIAQQLDLAYNQEPGQALFWLRHLLARRYFLFDINLPYRKLIAADLIATTFEKEISEVNYVSG</sequence>
<protein>
    <submittedName>
        <fullName evidence="3">TnsA endonuclease C-terminal domain-containing protein</fullName>
    </submittedName>
</protein>
<keyword evidence="3" id="KW-0255">Endonuclease</keyword>
<feature type="domain" description="TnsA endonuclease N-terminal" evidence="2">
    <location>
        <begin position="74"/>
        <end position="165"/>
    </location>
</feature>
<dbReference type="InterPro" id="IPR014832">
    <property type="entry name" value="TnsA_C"/>
</dbReference>
<comment type="caution">
    <text evidence="3">The sequence shown here is derived from an EMBL/GenBank/DDBJ whole genome shotgun (WGS) entry which is preliminary data.</text>
</comment>